<reference evidence="8" key="1">
    <citation type="journal article" date="2021" name="Front. Microbiol.">
        <title>Generation of Tetracycline and Rifamycin Resistant Chlamydia Suis Recombinants.</title>
        <authorList>
            <person name="Marti H."/>
            <person name="Bommana S."/>
            <person name="Read T.D."/>
            <person name="Pesch T."/>
            <person name="Prahauser B."/>
            <person name="Dean D."/>
            <person name="Borel N."/>
        </authorList>
    </citation>
    <scope>NUCLEOTIDE SEQUENCE</scope>
    <source>
        <strain evidence="8">208.1</strain>
    </source>
</reference>
<dbReference type="InterPro" id="IPR023660">
    <property type="entry name" value="Arg_Kinase"/>
</dbReference>
<proteinExistence type="inferred from homology"/>
<keyword evidence="4 5" id="KW-0067">ATP-binding</keyword>
<comment type="similarity">
    <text evidence="5 6">Belongs to the ATP:guanido phosphotransferase family.</text>
</comment>
<dbReference type="AlphaFoldDB" id="A0AAQ0J6K3"/>
<evidence type="ECO:0000256" key="4">
    <source>
        <dbReference type="ARBA" id="ARBA00022840"/>
    </source>
</evidence>
<evidence type="ECO:0000256" key="6">
    <source>
        <dbReference type="PROSITE-ProRule" id="PRU00843"/>
    </source>
</evidence>
<evidence type="ECO:0000313" key="9">
    <source>
        <dbReference type="Proteomes" id="UP000825134"/>
    </source>
</evidence>
<dbReference type="Gene3D" id="3.30.590.10">
    <property type="entry name" value="Glutamine synthetase/guanido kinase, catalytic domain"/>
    <property type="match status" value="1"/>
</dbReference>
<comment type="caution">
    <text evidence="5 6">Lacks conserved residue(s) required for the propagation of feature annotation.</text>
</comment>
<dbReference type="GO" id="GO:0016775">
    <property type="term" value="F:phosphotransferase activity, nitrogenous group as acceptor"/>
    <property type="evidence" value="ECO:0007669"/>
    <property type="project" value="UniProtKB-UniRule"/>
</dbReference>
<dbReference type="Proteomes" id="UP000825134">
    <property type="component" value="Chromosome"/>
</dbReference>
<accession>A0AAQ0J6K3</accession>
<dbReference type="GO" id="GO:1990424">
    <property type="term" value="F:protein arginine kinase activity"/>
    <property type="evidence" value="ECO:0007669"/>
    <property type="project" value="UniProtKB-EC"/>
</dbReference>
<dbReference type="SUPFAM" id="SSF55931">
    <property type="entry name" value="Glutamine synthetase/guanido kinase"/>
    <property type="match status" value="1"/>
</dbReference>
<dbReference type="PROSITE" id="PS51510">
    <property type="entry name" value="PHOSPHAGEN_KINASE_C"/>
    <property type="match status" value="1"/>
</dbReference>
<feature type="binding site" evidence="6">
    <location>
        <begin position="25"/>
        <end position="29"/>
    </location>
    <ligand>
        <name>ATP</name>
        <dbReference type="ChEBI" id="CHEBI:30616"/>
    </ligand>
</feature>
<feature type="binding site" evidence="6">
    <location>
        <begin position="202"/>
        <end position="207"/>
    </location>
    <ligand>
        <name>ATP</name>
        <dbReference type="ChEBI" id="CHEBI:30616"/>
    </ligand>
</feature>
<evidence type="ECO:0000313" key="8">
    <source>
        <dbReference type="EMBL" id="QYC74650.1"/>
    </source>
</evidence>
<organism evidence="8 9">
    <name type="scientific">Chlamydia suis</name>
    <dbReference type="NCBI Taxonomy" id="83559"/>
    <lineage>
        <taxon>Bacteria</taxon>
        <taxon>Pseudomonadati</taxon>
        <taxon>Chlamydiota</taxon>
        <taxon>Chlamydiia</taxon>
        <taxon>Chlamydiales</taxon>
        <taxon>Chlamydiaceae</taxon>
        <taxon>Chlamydia/Chlamydophila group</taxon>
        <taxon>Chlamydia</taxon>
    </lineage>
</organism>
<comment type="function">
    <text evidence="5">Catalyzes the specific phosphorylation of arginine residues in proteins.</text>
</comment>
<comment type="catalytic activity">
    <reaction evidence="5">
        <text>L-arginyl-[protein] + ATP = N(omega)-phospho-L-arginyl-[protein] + ADP + H(+)</text>
        <dbReference type="Rhea" id="RHEA:43384"/>
        <dbReference type="Rhea" id="RHEA-COMP:10532"/>
        <dbReference type="Rhea" id="RHEA-COMP:10533"/>
        <dbReference type="ChEBI" id="CHEBI:15378"/>
        <dbReference type="ChEBI" id="CHEBI:29965"/>
        <dbReference type="ChEBI" id="CHEBI:30616"/>
        <dbReference type="ChEBI" id="CHEBI:83226"/>
        <dbReference type="ChEBI" id="CHEBI:456216"/>
        <dbReference type="EC" id="2.7.14.1"/>
    </reaction>
</comment>
<evidence type="ECO:0000256" key="5">
    <source>
        <dbReference type="HAMAP-Rule" id="MF_00602"/>
    </source>
</evidence>
<keyword evidence="2 5" id="KW-0547">Nucleotide-binding</keyword>
<dbReference type="GO" id="GO:0005524">
    <property type="term" value="F:ATP binding"/>
    <property type="evidence" value="ECO:0007669"/>
    <property type="project" value="UniProtKB-UniRule"/>
</dbReference>
<dbReference type="InterPro" id="IPR014746">
    <property type="entry name" value="Gln_synth/guanido_kin_cat_dom"/>
</dbReference>
<keyword evidence="3 5" id="KW-0418">Kinase</keyword>
<feature type="binding site" evidence="6">
    <location>
        <begin position="172"/>
        <end position="176"/>
    </location>
    <ligand>
        <name>ATP</name>
        <dbReference type="ChEBI" id="CHEBI:30616"/>
    </ligand>
</feature>
<sequence>MLPNPILTDIISSKYSLKTETVRPISTISLSRNLSVSKFVPCLSKENKRDVLETIAKQFSTIEGEEFFVLPLKDLPVWQRECLLEHYLCSFDLGGSLEGEALIVNRTGTLLIGINLQDHLVLHGIDFVWQPEILLQKLITLDTYLQSSLSFAFSSDFGFLTTDPLHCGTALIARAFIHVPALRYKNTLAELLVPHQREFAVSSLLPLSQESLGDILCLSNICSLGLSEEQILSSLRIVVSKILSAETAARNQLLKENSTEIKNRILRSIGMLTHSCSLDLQEALDATSWIQLGMSMQWIEDSEKQPFWNPLFWELRRGHLALYNQDSADKTVEKEMIAQIRARTTKPQAERLIIRV</sequence>
<keyword evidence="1 5" id="KW-0808">Transferase</keyword>
<dbReference type="RefSeq" id="WP_080129713.1">
    <property type="nucleotide sequence ID" value="NZ_CP063064.1"/>
</dbReference>
<dbReference type="InterPro" id="IPR022414">
    <property type="entry name" value="ATP-guanido_PTrfase_cat"/>
</dbReference>
<evidence type="ECO:0000259" key="7">
    <source>
        <dbReference type="PROSITE" id="PS51510"/>
    </source>
</evidence>
<dbReference type="HAMAP" id="MF_00602">
    <property type="entry name" value="Prot_Arg_kinase"/>
    <property type="match status" value="1"/>
</dbReference>
<evidence type="ECO:0000256" key="1">
    <source>
        <dbReference type="ARBA" id="ARBA00022679"/>
    </source>
</evidence>
<protein>
    <recommendedName>
        <fullName evidence="5">Protein-arginine kinase</fullName>
        <ecNumber evidence="5">2.7.14.1</ecNumber>
    </recommendedName>
</protein>
<dbReference type="CDD" id="cd07930">
    <property type="entry name" value="bacterial_phosphagen_kinase"/>
    <property type="match status" value="1"/>
</dbReference>
<feature type="domain" description="Phosphagen kinase C-terminal" evidence="7">
    <location>
        <begin position="22"/>
        <end position="249"/>
    </location>
</feature>
<dbReference type="Pfam" id="PF00217">
    <property type="entry name" value="ATP-gua_Ptrans"/>
    <property type="match status" value="1"/>
</dbReference>
<dbReference type="NCBIfam" id="NF002191">
    <property type="entry name" value="PRK01059.1-1"/>
    <property type="match status" value="1"/>
</dbReference>
<dbReference type="EC" id="2.7.14.1" evidence="5"/>
<evidence type="ECO:0000256" key="3">
    <source>
        <dbReference type="ARBA" id="ARBA00022777"/>
    </source>
</evidence>
<gene>
    <name evidence="5" type="primary">mcsB</name>
    <name evidence="8" type="ORF">INQ84_01435</name>
</gene>
<evidence type="ECO:0000256" key="2">
    <source>
        <dbReference type="ARBA" id="ARBA00022741"/>
    </source>
</evidence>
<name>A0AAQ0J6K3_9CHLA</name>
<dbReference type="EMBL" id="CP063185">
    <property type="protein sequence ID" value="QYC74650.1"/>
    <property type="molecule type" value="Genomic_DNA"/>
</dbReference>